<keyword evidence="1" id="KW-0812">Transmembrane</keyword>
<dbReference type="EMBL" id="LBVL01000009">
    <property type="protein sequence ID" value="KKQ85204.1"/>
    <property type="molecule type" value="Genomic_DNA"/>
</dbReference>
<feature type="transmembrane region" description="Helical" evidence="1">
    <location>
        <begin position="487"/>
        <end position="506"/>
    </location>
</feature>
<feature type="transmembrane region" description="Helical" evidence="1">
    <location>
        <begin position="413"/>
        <end position="442"/>
    </location>
</feature>
<organism evidence="2 3">
    <name type="scientific">Candidatus Woesebacteria bacterium GW2011_GWB1_38_8</name>
    <dbReference type="NCBI Taxonomy" id="1618570"/>
    <lineage>
        <taxon>Bacteria</taxon>
        <taxon>Candidatus Woeseibacteriota</taxon>
    </lineage>
</organism>
<comment type="caution">
    <text evidence="2">The sequence shown here is derived from an EMBL/GenBank/DDBJ whole genome shotgun (WGS) entry which is preliminary data.</text>
</comment>
<keyword evidence="1" id="KW-0472">Membrane</keyword>
<gene>
    <name evidence="2" type="ORF">UT08_C0009G0038</name>
</gene>
<dbReference type="AlphaFoldDB" id="A0A0G0NH45"/>
<sequence>MLTFDRLTTDLTFLLVAATYIRSLFSLNNLRSNLRWVINKDLKYKELKTGSVTQKYIICIPMLREQRVVSETLRYFSELNYPKDKYQIVIVTTSKEVVEKNRKSKLLNKLARDISQGKELKTILNRYLGLLPYDWLEAIYKKCRSKSYLLVFKKVKNAYKQLPTTFDLANNEAKTINSRFKSKLITVINYPYTKGFMSHQINYVVRKLAKNKHNANSIFAVYNADSRPNPNTLQQVAFTLKEFEEETGIKPNIVQQSSLFTLNYNKYPKTFTGNILKAAALFQTKWTLVWELTRFRTQSRSVIKNRNNLVSKLLNTKLSHCVGHGLYVRFGVLKSEYLPTETINEDLPFGFYQCCKGEPILPLPILENSETPETLKGLINQKRFWFTPYLQYLKCRQRVLKLKKYRSRLEVEILTYQAIVTGIIWLVQSLVLFIPLVIGIYLLNFSIIFLWALGIILYWFLPIGFIYKNLRKLEIIAGKSLSKTSILDYVFTSFSGFYVLLTHSFGPILCLKDFILAKLINRPITKQKTER</sequence>
<reference evidence="2 3" key="1">
    <citation type="journal article" date="2015" name="Nature">
        <title>rRNA introns, odd ribosomes, and small enigmatic genomes across a large radiation of phyla.</title>
        <authorList>
            <person name="Brown C.T."/>
            <person name="Hug L.A."/>
            <person name="Thomas B.C."/>
            <person name="Sharon I."/>
            <person name="Castelle C.J."/>
            <person name="Singh A."/>
            <person name="Wilkins M.J."/>
            <person name="Williams K.H."/>
            <person name="Banfield J.F."/>
        </authorList>
    </citation>
    <scope>NUCLEOTIDE SEQUENCE [LARGE SCALE GENOMIC DNA]</scope>
</reference>
<evidence type="ECO:0008006" key="4">
    <source>
        <dbReference type="Google" id="ProtNLM"/>
    </source>
</evidence>
<evidence type="ECO:0000313" key="3">
    <source>
        <dbReference type="Proteomes" id="UP000034081"/>
    </source>
</evidence>
<name>A0A0G0NH45_9BACT</name>
<dbReference type="Proteomes" id="UP000034081">
    <property type="component" value="Unassembled WGS sequence"/>
</dbReference>
<dbReference type="SUPFAM" id="SSF53448">
    <property type="entry name" value="Nucleotide-diphospho-sugar transferases"/>
    <property type="match status" value="1"/>
</dbReference>
<evidence type="ECO:0000256" key="1">
    <source>
        <dbReference type="SAM" id="Phobius"/>
    </source>
</evidence>
<protein>
    <recommendedName>
        <fullName evidence="4">Glycosyltransferase 2-like domain-containing protein</fullName>
    </recommendedName>
</protein>
<accession>A0A0G0NH45</accession>
<dbReference type="STRING" id="1618570.UT08_C0009G0038"/>
<feature type="transmembrane region" description="Helical" evidence="1">
    <location>
        <begin position="448"/>
        <end position="467"/>
    </location>
</feature>
<keyword evidence="1" id="KW-1133">Transmembrane helix</keyword>
<evidence type="ECO:0000313" key="2">
    <source>
        <dbReference type="EMBL" id="KKQ85204.1"/>
    </source>
</evidence>
<dbReference type="InterPro" id="IPR029044">
    <property type="entry name" value="Nucleotide-diphossugar_trans"/>
</dbReference>
<proteinExistence type="predicted"/>